<organism evidence="4 5">
    <name type="scientific">Oribacterium parvum</name>
    <dbReference type="NCBI Taxonomy" id="1501329"/>
    <lineage>
        <taxon>Bacteria</taxon>
        <taxon>Bacillati</taxon>
        <taxon>Bacillota</taxon>
        <taxon>Clostridia</taxon>
        <taxon>Lachnospirales</taxon>
        <taxon>Lachnospiraceae</taxon>
        <taxon>Oribacterium</taxon>
    </lineage>
</organism>
<proteinExistence type="predicted"/>
<evidence type="ECO:0000256" key="2">
    <source>
        <dbReference type="PROSITE-ProRule" id="PRU00626"/>
    </source>
</evidence>
<gene>
    <name evidence="4" type="ORF">HXM93_08160</name>
</gene>
<dbReference type="EMBL" id="JABZRD010000541">
    <property type="protein sequence ID" value="MBF1284482.1"/>
    <property type="molecule type" value="Genomic_DNA"/>
</dbReference>
<evidence type="ECO:0000256" key="1">
    <source>
        <dbReference type="ARBA" id="ARBA00022884"/>
    </source>
</evidence>
<accession>A0A930DQB0</accession>
<dbReference type="GO" id="GO:0003723">
    <property type="term" value="F:RNA binding"/>
    <property type="evidence" value="ECO:0007669"/>
    <property type="project" value="UniProtKB-UniRule"/>
</dbReference>
<reference evidence="4" key="1">
    <citation type="submission" date="2020-04" db="EMBL/GenBank/DDBJ databases">
        <title>Deep metagenomics examines the oral microbiome during advanced dental caries in children, revealing novel taxa and co-occurrences with host molecules.</title>
        <authorList>
            <person name="Baker J.L."/>
            <person name="Morton J.T."/>
            <person name="Dinis M."/>
            <person name="Alvarez R."/>
            <person name="Tran N.C."/>
            <person name="Knight R."/>
            <person name="Edlund A."/>
        </authorList>
    </citation>
    <scope>NUCLEOTIDE SEQUENCE</scope>
    <source>
        <strain evidence="4">JCVI_24_bin.2</strain>
    </source>
</reference>
<dbReference type="InterPro" id="IPR051925">
    <property type="entry name" value="RNA-binding_domain"/>
</dbReference>
<dbReference type="Gene3D" id="3.30.110.60">
    <property type="entry name" value="YhbY-like"/>
    <property type="match status" value="1"/>
</dbReference>
<dbReference type="SUPFAM" id="SSF75471">
    <property type="entry name" value="YhbY-like"/>
    <property type="match status" value="1"/>
</dbReference>
<dbReference type="InterPro" id="IPR035920">
    <property type="entry name" value="YhbY-like_sf"/>
</dbReference>
<dbReference type="PROSITE" id="PS51295">
    <property type="entry name" value="CRM"/>
    <property type="match status" value="1"/>
</dbReference>
<dbReference type="PANTHER" id="PTHR40065:SF3">
    <property type="entry name" value="RNA-BINDING PROTEIN YHBY"/>
    <property type="match status" value="1"/>
</dbReference>
<dbReference type="SMART" id="SM01103">
    <property type="entry name" value="CRS1_YhbY"/>
    <property type="match status" value="1"/>
</dbReference>
<comment type="caution">
    <text evidence="4">The sequence shown here is derived from an EMBL/GenBank/DDBJ whole genome shotgun (WGS) entry which is preliminary data.</text>
</comment>
<dbReference type="AlphaFoldDB" id="A0A930DQB0"/>
<dbReference type="InterPro" id="IPR001890">
    <property type="entry name" value="RNA-binding_CRM"/>
</dbReference>
<sequence length="99" mass="11365">MKSYIADSKMRARIRSAAQSIDPVLSIGKNALTPEFTHSVEEYMEKHEIMKINVLKNCDEDLRELGNTIAERSNTELVQIIGRKIVLYKPAKEEKNRAF</sequence>
<dbReference type="RefSeq" id="WP_009534288.1">
    <property type="nucleotide sequence ID" value="NZ_CAUSUX010000002.1"/>
</dbReference>
<dbReference type="PANTHER" id="PTHR40065">
    <property type="entry name" value="RNA-BINDING PROTEIN YHBY"/>
    <property type="match status" value="1"/>
</dbReference>
<feature type="domain" description="CRM" evidence="3">
    <location>
        <begin position="4"/>
        <end position="99"/>
    </location>
</feature>
<protein>
    <submittedName>
        <fullName evidence="4">YhbY family RNA-binding protein</fullName>
    </submittedName>
</protein>
<evidence type="ECO:0000313" key="4">
    <source>
        <dbReference type="EMBL" id="MBF1284482.1"/>
    </source>
</evidence>
<keyword evidence="1 2" id="KW-0694">RNA-binding</keyword>
<dbReference type="Pfam" id="PF01985">
    <property type="entry name" value="CRS1_YhbY"/>
    <property type="match status" value="1"/>
</dbReference>
<dbReference type="Proteomes" id="UP000709351">
    <property type="component" value="Unassembled WGS sequence"/>
</dbReference>
<name>A0A930DQB0_9FIRM</name>
<evidence type="ECO:0000313" key="5">
    <source>
        <dbReference type="Proteomes" id="UP000709351"/>
    </source>
</evidence>
<evidence type="ECO:0000259" key="3">
    <source>
        <dbReference type="PROSITE" id="PS51295"/>
    </source>
</evidence>